<dbReference type="CDD" id="cd03887">
    <property type="entry name" value="M20_Acy1L2"/>
    <property type="match status" value="1"/>
</dbReference>
<dbReference type="EMBL" id="JANFYT010000044">
    <property type="protein sequence ID" value="MCQ4815606.1"/>
    <property type="molecule type" value="Genomic_DNA"/>
</dbReference>
<dbReference type="AlphaFoldDB" id="A0AAW5K4L8"/>
<dbReference type="PANTHER" id="PTHR30575:SF0">
    <property type="entry name" value="XAA-ARG DIPEPTIDASE"/>
    <property type="match status" value="1"/>
</dbReference>
<dbReference type="GO" id="GO:0046657">
    <property type="term" value="P:folic acid catabolic process"/>
    <property type="evidence" value="ECO:0007669"/>
    <property type="project" value="TreeGrafter"/>
</dbReference>
<dbReference type="InterPro" id="IPR017439">
    <property type="entry name" value="Amidohydrolase"/>
</dbReference>
<dbReference type="SUPFAM" id="SSF53187">
    <property type="entry name" value="Zn-dependent exopeptidases"/>
    <property type="match status" value="1"/>
</dbReference>
<protein>
    <recommendedName>
        <fullName evidence="1">Peptidase M20 domain-containing protein 2</fullName>
    </recommendedName>
</protein>
<dbReference type="GO" id="GO:0071713">
    <property type="term" value="F:para-aminobenzoyl-glutamate hydrolase activity"/>
    <property type="evidence" value="ECO:0007669"/>
    <property type="project" value="TreeGrafter"/>
</dbReference>
<sequence>MSKEIFGKAQSHITERAGEMVAFSDYLAAHPELSEAEYETSRLMTEKLRAAGFEVEYPYLGLPTAFMAKKKNGADKPVVAVMVEYDALPEIGHACGHNLHGTMALYAGMAVGEAMGDVAGELRVIGTPAEETDGAKIRMAGEGVFDDVDFAVMFHSFAGESFADYRSLGIDGFDFTFTGQTSHSAASPWRGRSAQSGMLLFIDALNMLRIHMHDYCRLAAYITEVKGAVNIIPDRAVCRVEARAPRQDIQRELTAAVLECARGAATATRTEVSWENFEGSFAPMLPNLTAEKLAEETMAEYGVICTNGHPATGSTDVGNVSYRCPAIQPEFAITTRNLDLHTREFAAATTSEEGHEALVRGARIIADICLKVFTDEELRKKIKAEFEAAKK</sequence>
<evidence type="ECO:0000313" key="3">
    <source>
        <dbReference type="EMBL" id="MCQ4815606.1"/>
    </source>
</evidence>
<dbReference type="PANTHER" id="PTHR30575">
    <property type="entry name" value="PEPTIDASE M20"/>
    <property type="match status" value="1"/>
</dbReference>
<comment type="caution">
    <text evidence="3">The sequence shown here is derived from an EMBL/GenBank/DDBJ whole genome shotgun (WGS) entry which is preliminary data.</text>
</comment>
<proteinExistence type="inferred from homology"/>
<dbReference type="Proteomes" id="UP001205919">
    <property type="component" value="Unassembled WGS sequence"/>
</dbReference>
<gene>
    <name evidence="3" type="ORF">NE630_14295</name>
</gene>
<dbReference type="PIRSF" id="PIRSF037226">
    <property type="entry name" value="Amidohydrolase_ACY1L2_prd"/>
    <property type="match status" value="1"/>
</dbReference>
<evidence type="ECO:0000259" key="2">
    <source>
        <dbReference type="Pfam" id="PF07687"/>
    </source>
</evidence>
<feature type="domain" description="Peptidase M20 dimerisation" evidence="2">
    <location>
        <begin position="169"/>
        <end position="260"/>
    </location>
</feature>
<name>A0AAW5K4L8_9BACT</name>
<dbReference type="InterPro" id="IPR017144">
    <property type="entry name" value="Xaa-Arg_dipeptidase"/>
</dbReference>
<dbReference type="NCBIfam" id="TIGR01891">
    <property type="entry name" value="amidohydrolases"/>
    <property type="match status" value="1"/>
</dbReference>
<dbReference type="SUPFAM" id="SSF55031">
    <property type="entry name" value="Bacterial exopeptidase dimerisation domain"/>
    <property type="match status" value="1"/>
</dbReference>
<evidence type="ECO:0000256" key="1">
    <source>
        <dbReference type="PIRNR" id="PIRNR037226"/>
    </source>
</evidence>
<dbReference type="Gene3D" id="3.40.630.10">
    <property type="entry name" value="Zn peptidases"/>
    <property type="match status" value="1"/>
</dbReference>
<dbReference type="InterPro" id="IPR052030">
    <property type="entry name" value="Peptidase_M20/M20A_hydrolases"/>
</dbReference>
<dbReference type="Pfam" id="PF01546">
    <property type="entry name" value="Peptidase_M20"/>
    <property type="match status" value="1"/>
</dbReference>
<dbReference type="InterPro" id="IPR011650">
    <property type="entry name" value="Peptidase_M20_dimer"/>
</dbReference>
<dbReference type="GO" id="GO:0016805">
    <property type="term" value="F:dipeptidase activity"/>
    <property type="evidence" value="ECO:0007669"/>
    <property type="project" value="InterPro"/>
</dbReference>
<dbReference type="InterPro" id="IPR036264">
    <property type="entry name" value="Bact_exopeptidase_dim_dom"/>
</dbReference>
<evidence type="ECO:0000313" key="4">
    <source>
        <dbReference type="Proteomes" id="UP001205919"/>
    </source>
</evidence>
<dbReference type="GO" id="GO:0005737">
    <property type="term" value="C:cytoplasm"/>
    <property type="evidence" value="ECO:0007669"/>
    <property type="project" value="TreeGrafter"/>
</dbReference>
<dbReference type="RefSeq" id="WP_256182351.1">
    <property type="nucleotide sequence ID" value="NZ_DBEWVB010000225.1"/>
</dbReference>
<keyword evidence="4" id="KW-1185">Reference proteome</keyword>
<dbReference type="Gene3D" id="3.30.70.360">
    <property type="match status" value="1"/>
</dbReference>
<dbReference type="Pfam" id="PF07687">
    <property type="entry name" value="M20_dimer"/>
    <property type="match status" value="1"/>
</dbReference>
<accession>A0AAW5K4L8</accession>
<organism evidence="3 4">
    <name type="scientific">Cloacibacillus evryensis</name>
    <dbReference type="NCBI Taxonomy" id="508460"/>
    <lineage>
        <taxon>Bacteria</taxon>
        <taxon>Thermotogati</taxon>
        <taxon>Synergistota</taxon>
        <taxon>Synergistia</taxon>
        <taxon>Synergistales</taxon>
        <taxon>Synergistaceae</taxon>
        <taxon>Cloacibacillus</taxon>
    </lineage>
</organism>
<reference evidence="3 4" key="1">
    <citation type="submission" date="2022-06" db="EMBL/GenBank/DDBJ databases">
        <title>Isolation of gut microbiota from human fecal samples.</title>
        <authorList>
            <person name="Pamer E.G."/>
            <person name="Barat B."/>
            <person name="Waligurski E."/>
            <person name="Medina S."/>
            <person name="Paddock L."/>
            <person name="Mostad J."/>
        </authorList>
    </citation>
    <scope>NUCLEOTIDE SEQUENCE [LARGE SCALE GENOMIC DNA]</scope>
    <source>
        <strain evidence="3 4">DFI.9.90</strain>
    </source>
</reference>
<comment type="similarity">
    <text evidence="1">Belongs to the peptidase M20A family.</text>
</comment>
<dbReference type="InterPro" id="IPR002933">
    <property type="entry name" value="Peptidase_M20"/>
</dbReference>